<reference evidence="2" key="1">
    <citation type="submission" date="2020-10" db="EMBL/GenBank/DDBJ databases">
        <authorList>
            <person name="Gilroy R."/>
        </authorList>
    </citation>
    <scope>NUCLEOTIDE SEQUENCE</scope>
    <source>
        <strain evidence="2">CHK147-3167</strain>
    </source>
</reference>
<feature type="coiled-coil region" evidence="1">
    <location>
        <begin position="176"/>
        <end position="226"/>
    </location>
</feature>
<accession>A0A9D0ZR43</accession>
<evidence type="ECO:0000256" key="1">
    <source>
        <dbReference type="SAM" id="Coils"/>
    </source>
</evidence>
<name>A0A9D0ZR43_9FIRM</name>
<evidence type="ECO:0000313" key="3">
    <source>
        <dbReference type="Proteomes" id="UP000886786"/>
    </source>
</evidence>
<sequence>MSKSINKKELKKQCIEFRTVASRVLTSDFQVFNANLKRLINFIDSIEIIRQYIDSCICQYNELKIADDVEEVCTNYGCIFEDYIEEEKEVAYIYQILKYIVDNNIDCRAYIKSYSSSSKYQDKLKSFCDNVVEPLVNHIDVNYERIFIEMGMDEETKYTIVNNGGQVNIAQDNANITATQINYNKLNELVANIKQKVDDIKDEELKQEIIDNTEGIQEELEKKEIKKGRVKSFIASLQTKLPSIGSMIEISAAITELITFAQQYIK</sequence>
<reference evidence="2" key="2">
    <citation type="journal article" date="2021" name="PeerJ">
        <title>Extensive microbial diversity within the chicken gut microbiome revealed by metagenomics and culture.</title>
        <authorList>
            <person name="Gilroy R."/>
            <person name="Ravi A."/>
            <person name="Getino M."/>
            <person name="Pursley I."/>
            <person name="Horton D.L."/>
            <person name="Alikhan N.F."/>
            <person name="Baker D."/>
            <person name="Gharbi K."/>
            <person name="Hall N."/>
            <person name="Watson M."/>
            <person name="Adriaenssens E.M."/>
            <person name="Foster-Nyarko E."/>
            <person name="Jarju S."/>
            <person name="Secka A."/>
            <person name="Antonio M."/>
            <person name="Oren A."/>
            <person name="Chaudhuri R.R."/>
            <person name="La Ragione R."/>
            <person name="Hildebrand F."/>
            <person name="Pallen M.J."/>
        </authorList>
    </citation>
    <scope>NUCLEOTIDE SEQUENCE</scope>
    <source>
        <strain evidence="2">CHK147-3167</strain>
    </source>
</reference>
<comment type="caution">
    <text evidence="2">The sequence shown here is derived from an EMBL/GenBank/DDBJ whole genome shotgun (WGS) entry which is preliminary data.</text>
</comment>
<dbReference type="AlphaFoldDB" id="A0A9D0ZR43"/>
<gene>
    <name evidence="2" type="ORF">IAB27_05035</name>
</gene>
<keyword evidence="1" id="KW-0175">Coiled coil</keyword>
<protein>
    <submittedName>
        <fullName evidence="2">Uncharacterized protein</fullName>
    </submittedName>
</protein>
<organism evidence="2 3">
    <name type="scientific">Candidatus Coprosoma intestinipullorum</name>
    <dbReference type="NCBI Taxonomy" id="2840752"/>
    <lineage>
        <taxon>Bacteria</taxon>
        <taxon>Bacillati</taxon>
        <taxon>Bacillota</taxon>
        <taxon>Bacillota incertae sedis</taxon>
        <taxon>Candidatus Coprosoma</taxon>
    </lineage>
</organism>
<evidence type="ECO:0000313" key="2">
    <source>
        <dbReference type="EMBL" id="HIQ90968.1"/>
    </source>
</evidence>
<dbReference type="EMBL" id="DVFV01000094">
    <property type="protein sequence ID" value="HIQ90968.1"/>
    <property type="molecule type" value="Genomic_DNA"/>
</dbReference>
<proteinExistence type="predicted"/>
<dbReference type="Proteomes" id="UP000886786">
    <property type="component" value="Unassembled WGS sequence"/>
</dbReference>